<evidence type="ECO:0000313" key="2">
    <source>
        <dbReference type="EMBL" id="PFV35768.1"/>
    </source>
</evidence>
<comment type="caution">
    <text evidence="2">The sequence shown here is derived from an EMBL/GenBank/DDBJ whole genome shotgun (WGS) entry which is preliminary data.</text>
</comment>
<evidence type="ECO:0000256" key="1">
    <source>
        <dbReference type="SAM" id="Coils"/>
    </source>
</evidence>
<name>A0A9X7BT52_BACTU</name>
<gene>
    <name evidence="2" type="ORF">COK99_01730</name>
</gene>
<keyword evidence="1" id="KW-0175">Coiled coil</keyword>
<reference evidence="2 3" key="1">
    <citation type="submission" date="2017-09" db="EMBL/GenBank/DDBJ databases">
        <title>Large-scale bioinformatics analysis of Bacillus genomes uncovers conserved roles of natural products in bacterial physiology.</title>
        <authorList>
            <consortium name="Agbiome Team Llc"/>
            <person name="Bleich R.M."/>
            <person name="Grubbs K.J."/>
            <person name="Santa Maria K.C."/>
            <person name="Allen S.E."/>
            <person name="Farag S."/>
            <person name="Shank E.A."/>
            <person name="Bowers A."/>
        </authorList>
    </citation>
    <scope>NUCLEOTIDE SEQUENCE [LARGE SCALE GENOMIC DNA]</scope>
    <source>
        <strain evidence="2 3">AFS060060</strain>
    </source>
</reference>
<sequence length="71" mass="8388">MGKMVQLKNKPKAALSQVEYLESKYAEINEQISGLEEQQKETEHDLHELYFQKGKIFADLELMKRVPKYED</sequence>
<organism evidence="2 3">
    <name type="scientific">Bacillus thuringiensis</name>
    <dbReference type="NCBI Taxonomy" id="1428"/>
    <lineage>
        <taxon>Bacteria</taxon>
        <taxon>Bacillati</taxon>
        <taxon>Bacillota</taxon>
        <taxon>Bacilli</taxon>
        <taxon>Bacillales</taxon>
        <taxon>Bacillaceae</taxon>
        <taxon>Bacillus</taxon>
        <taxon>Bacillus cereus group</taxon>
    </lineage>
</organism>
<dbReference type="AlphaFoldDB" id="A0A9X7BT52"/>
<evidence type="ECO:0000313" key="3">
    <source>
        <dbReference type="Proteomes" id="UP000223366"/>
    </source>
</evidence>
<proteinExistence type="predicted"/>
<feature type="coiled-coil region" evidence="1">
    <location>
        <begin position="18"/>
        <end position="45"/>
    </location>
</feature>
<protein>
    <submittedName>
        <fullName evidence="2">Uncharacterized protein</fullName>
    </submittedName>
</protein>
<accession>A0A9X7BT52</accession>
<dbReference type="EMBL" id="NVDU01000003">
    <property type="protein sequence ID" value="PFV35768.1"/>
    <property type="molecule type" value="Genomic_DNA"/>
</dbReference>
<dbReference type="Proteomes" id="UP000223366">
    <property type="component" value="Unassembled WGS sequence"/>
</dbReference>